<accession>A0ABR6NFJ1</accession>
<dbReference type="PANTHER" id="PTHR12526">
    <property type="entry name" value="GLYCOSYLTRANSFERASE"/>
    <property type="match status" value="1"/>
</dbReference>
<sequence>MRPLHILIPFPDFHGGGLEAVALRLAERWRASGHKVTILVGASDGPMRGRVPAGVDVRILEPERPRAAFSGLSLGRYLAEPARGLSPDLIFIPGNHHLLARPLRAALPGTPIVAKISNPLLMPPLSDPRLTWLARPALRIATSGIDWFVALSHGLAEEARFQLGHDRVSTILNPNVDDVPLTHFLFRPPLAASETLTIALVGRLEPQKDIPLALRTVQRVAARRPVHLHVYGDGGERARIEALIARLGLQETVTLAGYTDNVKGALASARLLLVTSRFEGVPGVVPEATALGLPVITTPCSHFVREFLKNESLGRVVEEGTPDALAAAILRQAAIAGPDAALAAQALEPLRQSTSAGHYLDLFERLLREREAL</sequence>
<dbReference type="RefSeq" id="WP_184153171.1">
    <property type="nucleotide sequence ID" value="NZ_JACHKA010000001.1"/>
</dbReference>
<keyword evidence="3" id="KW-1185">Reference proteome</keyword>
<dbReference type="EMBL" id="JACHKA010000001">
    <property type="protein sequence ID" value="MBB5986057.1"/>
    <property type="molecule type" value="Genomic_DNA"/>
</dbReference>
<dbReference type="InterPro" id="IPR028098">
    <property type="entry name" value="Glyco_trans_4-like_N"/>
</dbReference>
<dbReference type="Proteomes" id="UP001138540">
    <property type="component" value="Unassembled WGS sequence"/>
</dbReference>
<evidence type="ECO:0000313" key="3">
    <source>
        <dbReference type="Proteomes" id="UP001138540"/>
    </source>
</evidence>
<evidence type="ECO:0000313" key="2">
    <source>
        <dbReference type="EMBL" id="MBB5986057.1"/>
    </source>
</evidence>
<comment type="caution">
    <text evidence="2">The sequence shown here is derived from an EMBL/GenBank/DDBJ whole genome shotgun (WGS) entry which is preliminary data.</text>
</comment>
<dbReference type="Pfam" id="PF13579">
    <property type="entry name" value="Glyco_trans_4_4"/>
    <property type="match status" value="1"/>
</dbReference>
<gene>
    <name evidence="2" type="ORF">HNP60_002031</name>
</gene>
<dbReference type="SUPFAM" id="SSF53756">
    <property type="entry name" value="UDP-Glycosyltransferase/glycogen phosphorylase"/>
    <property type="match status" value="1"/>
</dbReference>
<evidence type="ECO:0000259" key="1">
    <source>
        <dbReference type="Pfam" id="PF13579"/>
    </source>
</evidence>
<dbReference type="Pfam" id="PF13692">
    <property type="entry name" value="Glyco_trans_1_4"/>
    <property type="match status" value="1"/>
</dbReference>
<feature type="domain" description="Glycosyltransferase subfamily 4-like N-terminal" evidence="1">
    <location>
        <begin position="16"/>
        <end position="175"/>
    </location>
</feature>
<reference evidence="2 3" key="1">
    <citation type="submission" date="2020-08" db="EMBL/GenBank/DDBJ databases">
        <title>Exploring microbial biodiversity for novel pathways involved in the catabolism of aromatic compounds derived from lignin.</title>
        <authorList>
            <person name="Elkins J."/>
        </authorList>
    </citation>
    <scope>NUCLEOTIDE SEQUENCE [LARGE SCALE GENOMIC DNA]</scope>
    <source>
        <strain evidence="2 3">B1D3A</strain>
    </source>
</reference>
<name>A0ABR6NFJ1_9SPHN</name>
<protein>
    <submittedName>
        <fullName evidence="2">Glycosyltransferase involved in cell wall biosynthesis</fullName>
    </submittedName>
</protein>
<proteinExistence type="predicted"/>
<dbReference type="Gene3D" id="3.40.50.2000">
    <property type="entry name" value="Glycogen Phosphorylase B"/>
    <property type="match status" value="2"/>
</dbReference>
<dbReference type="CDD" id="cd03811">
    <property type="entry name" value="GT4_GT28_WabH-like"/>
    <property type="match status" value="1"/>
</dbReference>
<organism evidence="2 3">
    <name type="scientific">Sphingobium lignivorans</name>
    <dbReference type="NCBI Taxonomy" id="2735886"/>
    <lineage>
        <taxon>Bacteria</taxon>
        <taxon>Pseudomonadati</taxon>
        <taxon>Pseudomonadota</taxon>
        <taxon>Alphaproteobacteria</taxon>
        <taxon>Sphingomonadales</taxon>
        <taxon>Sphingomonadaceae</taxon>
        <taxon>Sphingobium</taxon>
    </lineage>
</organism>